<evidence type="ECO:0000313" key="1">
    <source>
        <dbReference type="EMBL" id="KAG5986618.1"/>
    </source>
</evidence>
<name>A0A9P7STC6_9HYPO</name>
<accession>A0A9P7STC6</accession>
<dbReference type="AlphaFoldDB" id="A0A9P7STC6"/>
<protein>
    <submittedName>
        <fullName evidence="1">Uncharacterized protein</fullName>
    </submittedName>
</protein>
<reference evidence="1" key="1">
    <citation type="journal article" date="2020" name="bioRxiv">
        <title>Whole genome comparisons of ergot fungi reveals the divergence and evolution of species within the genus Claviceps are the result of varying mechanisms driving genome evolution and host range expansion.</title>
        <authorList>
            <person name="Wyka S.A."/>
            <person name="Mondo S.J."/>
            <person name="Liu M."/>
            <person name="Dettman J."/>
            <person name="Nalam V."/>
            <person name="Broders K.D."/>
        </authorList>
    </citation>
    <scope>NUCLEOTIDE SEQUENCE</scope>
    <source>
        <strain evidence="1">CCC 602</strain>
    </source>
</reference>
<keyword evidence="2" id="KW-1185">Reference proteome</keyword>
<gene>
    <name evidence="1" type="ORF">E4U43_005435</name>
</gene>
<organism evidence="1 2">
    <name type="scientific">Claviceps pusilla</name>
    <dbReference type="NCBI Taxonomy" id="123648"/>
    <lineage>
        <taxon>Eukaryota</taxon>
        <taxon>Fungi</taxon>
        <taxon>Dikarya</taxon>
        <taxon>Ascomycota</taxon>
        <taxon>Pezizomycotina</taxon>
        <taxon>Sordariomycetes</taxon>
        <taxon>Hypocreomycetidae</taxon>
        <taxon>Hypocreales</taxon>
        <taxon>Clavicipitaceae</taxon>
        <taxon>Claviceps</taxon>
    </lineage>
</organism>
<dbReference type="Proteomes" id="UP000748025">
    <property type="component" value="Unassembled WGS sequence"/>
</dbReference>
<proteinExistence type="predicted"/>
<evidence type="ECO:0000313" key="2">
    <source>
        <dbReference type="Proteomes" id="UP000748025"/>
    </source>
</evidence>
<dbReference type="EMBL" id="SRPW01003574">
    <property type="protein sequence ID" value="KAG5986618.1"/>
    <property type="molecule type" value="Genomic_DNA"/>
</dbReference>
<sequence length="105" mass="11839">EGKPDLLNEQDGGRFRTSRRFRCFRFRFGFESVLQVTSLSKWQKTRAYHDLVLSGKQGKPGQTEADQNQLVPGITEPVIDIAERGAFPIHVSFAKSADRLSGNPF</sequence>
<comment type="caution">
    <text evidence="1">The sequence shown here is derived from an EMBL/GenBank/DDBJ whole genome shotgun (WGS) entry which is preliminary data.</text>
</comment>
<feature type="non-terminal residue" evidence="1">
    <location>
        <position position="1"/>
    </location>
</feature>